<evidence type="ECO:0000256" key="11">
    <source>
        <dbReference type="ARBA" id="ARBA00023136"/>
    </source>
</evidence>
<dbReference type="GO" id="GO:0000155">
    <property type="term" value="F:phosphorelay sensor kinase activity"/>
    <property type="evidence" value="ECO:0007669"/>
    <property type="project" value="InterPro"/>
</dbReference>
<gene>
    <name evidence="14" type="ORF">CLOHYLEM_06011</name>
</gene>
<evidence type="ECO:0000256" key="2">
    <source>
        <dbReference type="ARBA" id="ARBA00022475"/>
    </source>
</evidence>
<dbReference type="Gene3D" id="6.10.340.10">
    <property type="match status" value="1"/>
</dbReference>
<evidence type="ECO:0000256" key="9">
    <source>
        <dbReference type="ARBA" id="ARBA00022989"/>
    </source>
</evidence>
<dbReference type="InterPro" id="IPR003594">
    <property type="entry name" value="HATPase_dom"/>
</dbReference>
<dbReference type="PANTHER" id="PTHR34220:SF11">
    <property type="entry name" value="SENSOR PROTEIN KINASE HPTS"/>
    <property type="match status" value="1"/>
</dbReference>
<dbReference type="InterPro" id="IPR003660">
    <property type="entry name" value="HAMP_dom"/>
</dbReference>
<dbReference type="Pfam" id="PF02518">
    <property type="entry name" value="HATPase_c"/>
    <property type="match status" value="1"/>
</dbReference>
<keyword evidence="7" id="KW-0418">Kinase</keyword>
<dbReference type="Pfam" id="PF02743">
    <property type="entry name" value="dCache_1"/>
    <property type="match status" value="1"/>
</dbReference>
<dbReference type="STRING" id="553973.CLOHYLEM_06011"/>
<keyword evidence="3" id="KW-0597">Phosphoprotein</keyword>
<dbReference type="InterPro" id="IPR010559">
    <property type="entry name" value="Sig_transdc_His_kin_internal"/>
</dbReference>
<evidence type="ECO:0000256" key="5">
    <source>
        <dbReference type="ARBA" id="ARBA00022692"/>
    </source>
</evidence>
<evidence type="ECO:0000256" key="3">
    <source>
        <dbReference type="ARBA" id="ARBA00022553"/>
    </source>
</evidence>
<dbReference type="PROSITE" id="PS50885">
    <property type="entry name" value="HAMP"/>
    <property type="match status" value="1"/>
</dbReference>
<keyword evidence="11 12" id="KW-0472">Membrane</keyword>
<dbReference type="SMART" id="SM00304">
    <property type="entry name" value="HAMP"/>
    <property type="match status" value="1"/>
</dbReference>
<dbReference type="CDD" id="cd12912">
    <property type="entry name" value="PDC2_MCP_like"/>
    <property type="match status" value="1"/>
</dbReference>
<dbReference type="eggNOG" id="COG2972">
    <property type="taxonomic scope" value="Bacteria"/>
</dbReference>
<dbReference type="InterPro" id="IPR033479">
    <property type="entry name" value="dCache_1"/>
</dbReference>
<dbReference type="AlphaFoldDB" id="C0C1J1"/>
<keyword evidence="2" id="KW-1003">Cell membrane</keyword>
<dbReference type="PANTHER" id="PTHR34220">
    <property type="entry name" value="SENSOR HISTIDINE KINASE YPDA"/>
    <property type="match status" value="1"/>
</dbReference>
<feature type="domain" description="HAMP" evidence="13">
    <location>
        <begin position="323"/>
        <end position="375"/>
    </location>
</feature>
<dbReference type="OrthoDB" id="9776552at2"/>
<evidence type="ECO:0000313" key="14">
    <source>
        <dbReference type="EMBL" id="EEG74005.1"/>
    </source>
</evidence>
<dbReference type="Pfam" id="PF06580">
    <property type="entry name" value="His_kinase"/>
    <property type="match status" value="1"/>
</dbReference>
<dbReference type="EMBL" id="ABYI02000022">
    <property type="protein sequence ID" value="EEG74005.1"/>
    <property type="molecule type" value="Genomic_DNA"/>
</dbReference>
<keyword evidence="4" id="KW-0808">Transferase</keyword>
<dbReference type="GO" id="GO:0005524">
    <property type="term" value="F:ATP binding"/>
    <property type="evidence" value="ECO:0007669"/>
    <property type="project" value="UniProtKB-KW"/>
</dbReference>
<evidence type="ECO:0000313" key="15">
    <source>
        <dbReference type="Proteomes" id="UP000004893"/>
    </source>
</evidence>
<comment type="subcellular location">
    <subcellularLocation>
        <location evidence="1">Cell membrane</location>
        <topology evidence="1">Multi-pass membrane protein</topology>
    </subcellularLocation>
</comment>
<name>C0C1J1_9FIRM</name>
<reference evidence="14" key="2">
    <citation type="submission" date="2013-06" db="EMBL/GenBank/DDBJ databases">
        <title>Draft genome sequence of Clostridium hylemonae (DSM 15053).</title>
        <authorList>
            <person name="Sudarsanam P."/>
            <person name="Ley R."/>
            <person name="Guruge J."/>
            <person name="Turnbaugh P.J."/>
            <person name="Mahowald M."/>
            <person name="Liep D."/>
            <person name="Gordon J."/>
        </authorList>
    </citation>
    <scope>NUCLEOTIDE SEQUENCE</scope>
    <source>
        <strain evidence="14">DSM 15053</strain>
    </source>
</reference>
<evidence type="ECO:0000256" key="10">
    <source>
        <dbReference type="ARBA" id="ARBA00023012"/>
    </source>
</evidence>
<dbReference type="Gene3D" id="3.30.565.10">
    <property type="entry name" value="Histidine kinase-like ATPase, C-terminal domain"/>
    <property type="match status" value="1"/>
</dbReference>
<dbReference type="CDD" id="cd06225">
    <property type="entry name" value="HAMP"/>
    <property type="match status" value="1"/>
</dbReference>
<keyword evidence="6" id="KW-0547">Nucleotide-binding</keyword>
<keyword evidence="15" id="KW-1185">Reference proteome</keyword>
<dbReference type="Proteomes" id="UP000004893">
    <property type="component" value="Unassembled WGS sequence"/>
</dbReference>
<comment type="caution">
    <text evidence="14">The sequence shown here is derived from an EMBL/GenBank/DDBJ whole genome shotgun (WGS) entry which is preliminary data.</text>
</comment>
<dbReference type="InterPro" id="IPR036890">
    <property type="entry name" value="HATPase_C_sf"/>
</dbReference>
<dbReference type="Gene3D" id="3.30.450.20">
    <property type="entry name" value="PAS domain"/>
    <property type="match status" value="1"/>
</dbReference>
<feature type="transmembrane region" description="Helical" evidence="12">
    <location>
        <begin position="299"/>
        <end position="321"/>
    </location>
</feature>
<evidence type="ECO:0000256" key="7">
    <source>
        <dbReference type="ARBA" id="ARBA00022777"/>
    </source>
</evidence>
<evidence type="ECO:0000259" key="13">
    <source>
        <dbReference type="PROSITE" id="PS50885"/>
    </source>
</evidence>
<keyword evidence="9 12" id="KW-1133">Transmembrane helix</keyword>
<evidence type="ECO:0000256" key="6">
    <source>
        <dbReference type="ARBA" id="ARBA00022741"/>
    </source>
</evidence>
<keyword evidence="5 12" id="KW-0812">Transmembrane</keyword>
<dbReference type="Pfam" id="PF00672">
    <property type="entry name" value="HAMP"/>
    <property type="match status" value="1"/>
</dbReference>
<keyword evidence="10" id="KW-0902">Two-component regulatory system</keyword>
<dbReference type="InterPro" id="IPR050640">
    <property type="entry name" value="Bact_2-comp_sensor_kinase"/>
</dbReference>
<reference evidence="14" key="1">
    <citation type="submission" date="2009-02" db="EMBL/GenBank/DDBJ databases">
        <authorList>
            <person name="Fulton L."/>
            <person name="Clifton S."/>
            <person name="Fulton B."/>
            <person name="Xu J."/>
            <person name="Minx P."/>
            <person name="Pepin K.H."/>
            <person name="Johnson M."/>
            <person name="Bhonagiri V."/>
            <person name="Nash W.E."/>
            <person name="Mardis E.R."/>
            <person name="Wilson R.K."/>
        </authorList>
    </citation>
    <scope>NUCLEOTIDE SEQUENCE [LARGE SCALE GENOMIC DNA]</scope>
    <source>
        <strain evidence="14">DSM 15053</strain>
    </source>
</reference>
<dbReference type="RefSeq" id="WP_006443358.1">
    <property type="nucleotide sequence ID" value="NZ_CP036524.1"/>
</dbReference>
<evidence type="ECO:0000256" key="12">
    <source>
        <dbReference type="SAM" id="Phobius"/>
    </source>
</evidence>
<dbReference type="HOGENOM" id="CLU_020473_6_0_9"/>
<dbReference type="SMART" id="SM00387">
    <property type="entry name" value="HATPase_c"/>
    <property type="match status" value="1"/>
</dbReference>
<dbReference type="SUPFAM" id="SSF158472">
    <property type="entry name" value="HAMP domain-like"/>
    <property type="match status" value="1"/>
</dbReference>
<dbReference type="GO" id="GO:0005886">
    <property type="term" value="C:plasma membrane"/>
    <property type="evidence" value="ECO:0007669"/>
    <property type="project" value="UniProtKB-SubCell"/>
</dbReference>
<evidence type="ECO:0000256" key="1">
    <source>
        <dbReference type="ARBA" id="ARBA00004651"/>
    </source>
</evidence>
<proteinExistence type="predicted"/>
<keyword evidence="8" id="KW-0067">ATP-binding</keyword>
<sequence length="601" mass="68564">MKIIKYKDLKMKNKLFIGFILVIAVLVSLLGYFSMTFSEQSIRTQMLDSIQETMNQMGENIEGEIQKVLDVSAQVCLNEELCTVLQEEKPGTIEEYYSKDKTMRQILNESYAAYFSVEDVFVCSYNGSVYGSDKNKLSLTADYDFTRTGWFADMKQSGAGVSILSQYDSSSYISTGEPQKLFSIVKKIYNYRSGKEIGCLIVHMNSDILGNVLQSVNSNEYQQCLIIDNNKKIIYHPDSDYIGTQYREARVSELLTMENGYMESLSEKGYLVFSTSAVTGWSVISVVDNKYIMDSINRLRLFLILTAVFCVVLSVYFASYISKTISDPVARLQRKMYQVGEGDFDIRAATGASDEIGQLTLSFDKMVERTKQLIENVYQSEIYQKEAELNALQAQINPHFLYNTLQTIDMMAEEEGADEISDACQALSKIFRYSINRGQEFVHVQDEIVHIENYMLIQKLRFGGKLEVRYDIQNECRELYIVKLLIQPMVENAVVHGMENVLDKCYVTIRVYRKEDCLYAEVEDNGTGIAPGQLMELNEKLARSAEQKMVHEVDYVKNHRSIGLENTNARIKLYFGQEYGITITSEEGTGTKVCIKLPVRT</sequence>
<protein>
    <submittedName>
        <fullName evidence="14">HAMP domain protein</fullName>
    </submittedName>
</protein>
<accession>C0C1J1</accession>
<evidence type="ECO:0000256" key="4">
    <source>
        <dbReference type="ARBA" id="ARBA00022679"/>
    </source>
</evidence>
<dbReference type="SUPFAM" id="SSF55874">
    <property type="entry name" value="ATPase domain of HSP90 chaperone/DNA topoisomerase II/histidine kinase"/>
    <property type="match status" value="1"/>
</dbReference>
<evidence type="ECO:0000256" key="8">
    <source>
        <dbReference type="ARBA" id="ARBA00022840"/>
    </source>
</evidence>
<organism evidence="14 15">
    <name type="scientific">[Clostridium] hylemonae DSM 15053</name>
    <dbReference type="NCBI Taxonomy" id="553973"/>
    <lineage>
        <taxon>Bacteria</taxon>
        <taxon>Bacillati</taxon>
        <taxon>Bacillota</taxon>
        <taxon>Clostridia</taxon>
        <taxon>Lachnospirales</taxon>
        <taxon>Lachnospiraceae</taxon>
    </lineage>
</organism>